<keyword evidence="2" id="KW-1133">Transmembrane helix</keyword>
<feature type="transmembrane region" description="Helical" evidence="2">
    <location>
        <begin position="39"/>
        <end position="58"/>
    </location>
</feature>
<evidence type="ECO:0000256" key="1">
    <source>
        <dbReference type="SAM" id="MobiDB-lite"/>
    </source>
</evidence>
<name>A0A7K1LCJ2_9ACTN</name>
<dbReference type="Proteomes" id="UP000432015">
    <property type="component" value="Unassembled WGS sequence"/>
</dbReference>
<keyword evidence="4" id="KW-1185">Reference proteome</keyword>
<keyword evidence="2" id="KW-0812">Transmembrane</keyword>
<keyword evidence="2" id="KW-0472">Membrane</keyword>
<organism evidence="3 4">
    <name type="scientific">Actinomadura litoris</name>
    <dbReference type="NCBI Taxonomy" id="2678616"/>
    <lineage>
        <taxon>Bacteria</taxon>
        <taxon>Bacillati</taxon>
        <taxon>Actinomycetota</taxon>
        <taxon>Actinomycetes</taxon>
        <taxon>Streptosporangiales</taxon>
        <taxon>Thermomonosporaceae</taxon>
        <taxon>Actinomadura</taxon>
    </lineage>
</organism>
<evidence type="ECO:0000313" key="4">
    <source>
        <dbReference type="Proteomes" id="UP000432015"/>
    </source>
</evidence>
<dbReference type="RefSeq" id="WP_156221567.1">
    <property type="nucleotide sequence ID" value="NZ_WOFH01000018.1"/>
</dbReference>
<feature type="region of interest" description="Disordered" evidence="1">
    <location>
        <begin position="64"/>
        <end position="86"/>
    </location>
</feature>
<sequence length="86" mass="9503">MQVLLVMAELLIWTLILLFLFALGYAAGAATGLGDPACIRMGVFAVGGSLIMITAIILRNSWRGRRSEEPPPENDPPDMDHYWSRD</sequence>
<accession>A0A7K1LCJ2</accession>
<dbReference type="EMBL" id="WOFH01000018">
    <property type="protein sequence ID" value="MUN42150.1"/>
    <property type="molecule type" value="Genomic_DNA"/>
</dbReference>
<gene>
    <name evidence="3" type="ORF">GNZ18_37035</name>
</gene>
<protein>
    <submittedName>
        <fullName evidence="3">Uncharacterized protein</fullName>
    </submittedName>
</protein>
<dbReference type="AlphaFoldDB" id="A0A7K1LCJ2"/>
<evidence type="ECO:0000256" key="2">
    <source>
        <dbReference type="SAM" id="Phobius"/>
    </source>
</evidence>
<proteinExistence type="predicted"/>
<comment type="caution">
    <text evidence="3">The sequence shown here is derived from an EMBL/GenBank/DDBJ whole genome shotgun (WGS) entry which is preliminary data.</text>
</comment>
<reference evidence="3 4" key="1">
    <citation type="submission" date="2019-11" db="EMBL/GenBank/DDBJ databases">
        <authorList>
            <person name="Cao P."/>
        </authorList>
    </citation>
    <scope>NUCLEOTIDE SEQUENCE [LARGE SCALE GENOMIC DNA]</scope>
    <source>
        <strain evidence="3 4">NEAU-AAG5</strain>
    </source>
</reference>
<evidence type="ECO:0000313" key="3">
    <source>
        <dbReference type="EMBL" id="MUN42150.1"/>
    </source>
</evidence>